<dbReference type="RefSeq" id="XP_977273.1">
    <property type="nucleotide sequence ID" value="XM_972180.1"/>
</dbReference>
<reference evidence="2" key="1">
    <citation type="submission" date="2008-09" db="EMBL/GenBank/DDBJ databases">
        <authorList>
            <person name="Eisen J.A."/>
            <person name="Wu M."/>
            <person name="Wu D."/>
            <person name="Nierman W.C."/>
            <person name="Orias E."/>
            <person name="Delcher A.L."/>
            <person name="Salzberg S.L."/>
        </authorList>
    </citation>
    <scope>NUCLEOTIDE SEQUENCE</scope>
    <source>
        <strain evidence="2">SB210</strain>
    </source>
</reference>
<gene>
    <name evidence="2" type="ORF">TTHERM_00042690</name>
</gene>
<dbReference type="KEGG" id="tet:TTHERM_00042690"/>
<dbReference type="Gene3D" id="1.20.5.170">
    <property type="match status" value="1"/>
</dbReference>
<feature type="coiled-coil region" evidence="1">
    <location>
        <begin position="293"/>
        <end position="517"/>
    </location>
</feature>
<evidence type="ECO:0000313" key="3">
    <source>
        <dbReference type="Proteomes" id="UP000009168"/>
    </source>
</evidence>
<dbReference type="eggNOG" id="ENOG502R2JE">
    <property type="taxonomic scope" value="Eukaryota"/>
</dbReference>
<dbReference type="Proteomes" id="UP000009168">
    <property type="component" value="Unassembled WGS sequence"/>
</dbReference>
<protein>
    <submittedName>
        <fullName evidence="2">Uncharacterized protein</fullName>
    </submittedName>
</protein>
<keyword evidence="1" id="KW-0175">Coiled coil</keyword>
<organism evidence="2 3">
    <name type="scientific">Tetrahymena thermophila (strain SB210)</name>
    <dbReference type="NCBI Taxonomy" id="312017"/>
    <lineage>
        <taxon>Eukaryota</taxon>
        <taxon>Sar</taxon>
        <taxon>Alveolata</taxon>
        <taxon>Ciliophora</taxon>
        <taxon>Intramacronucleata</taxon>
        <taxon>Oligohymenophorea</taxon>
        <taxon>Hymenostomatida</taxon>
        <taxon>Tetrahymenina</taxon>
        <taxon>Tetrahymenidae</taxon>
        <taxon>Tetrahymena</taxon>
    </lineage>
</organism>
<accession>Q22LU7</accession>
<reference evidence="2" key="2">
    <citation type="submission" date="2014-02" db="EMBL/GenBank/DDBJ databases">
        <title>Annotation update of Tetrahymena thermophila SB210.</title>
        <authorList>
            <person name="Bidwell S."/>
            <person name="Michalis H.M."/>
            <person name="Zafar N."/>
            <person name="Joardar V."/>
            <person name="Miao W."/>
            <person name="Russ C."/>
            <person name="Eisen J."/>
            <person name="Wu M."/>
            <person name="Wu D."/>
            <person name="Nierman W."/>
            <person name="Orias E."/>
            <person name="Delcher A."/>
            <person name="Salzberg S."/>
            <person name="Coyne R."/>
        </authorList>
    </citation>
    <scope>NUCLEOTIDE SEQUENCE</scope>
    <source>
        <strain evidence="2">SB210</strain>
    </source>
</reference>
<dbReference type="HOGENOM" id="CLU_405183_0_0_1"/>
<dbReference type="OMA" id="CESWRVE"/>
<evidence type="ECO:0000313" key="2">
    <source>
        <dbReference type="EMBL" id="EAR86581.1"/>
    </source>
</evidence>
<dbReference type="InParanoid" id="Q22LU7"/>
<keyword evidence="3" id="KW-1185">Reference proteome</keyword>
<dbReference type="GeneID" id="7841478"/>
<feature type="coiled-coil region" evidence="1">
    <location>
        <begin position="5"/>
        <end position="239"/>
    </location>
</feature>
<dbReference type="OrthoDB" id="311279at2759"/>
<dbReference type="AlphaFoldDB" id="Q22LU7"/>
<dbReference type="STRING" id="312017.Q22LU7"/>
<evidence type="ECO:0000256" key="1">
    <source>
        <dbReference type="SAM" id="Coils"/>
    </source>
</evidence>
<name>Q22LU7_TETTS</name>
<sequence length="614" mass="74097">MTERYDQILEENANLKKALQQAKSVIERTSNDYETLKQIHEEFKIQQDRLKRENDELSVKVIQLMNDKKELEMQFDATIRNLKIAIDLKQREIEEVQAKIIPSFDQDMLRIKIINELEIPHRNQLEAKQEELERMQEQVDEYKRQINILNSRLEIINKDHERDIKSIKERHHLEVSEFMNEIKLANEKIDDQKDKETIRKLRREVDELKQKFFQKDQECEELRRERDRCREEKNECLIKFSKQVDSERNEKRIYKAESEKLAIRVRFLDEESKKNKIKFDSILSDSEIQKREKETLSEEVRKKDDLIHQLQRRITELEDEHVIIQAKAFEQNTKVYNEERDKFLEERNRSIQLQKEFDQIKQSYNDLNEENKQLRNKIQKDLSQLRQDNMTISEERDKLRRQKEILEKDNIEKDKSARQREEELNELERELENVRRKYRESQQRIQNLESNVDTLQRYKSQIGGNVAATAPIIQNPSAPSEDVNQLKKELEAEKKKNQKLKDKLKQANEKIMDLLQFKLKNQAQQTNKVGLENRYPQVDNKLQFNDISNIQQQYQQSPSVYPQNANQPFNMSYQNTSIPNTNNPPLYLGQLTYEDERILQEINRASDMHKYNYY</sequence>
<proteinExistence type="predicted"/>
<dbReference type="EMBL" id="GG662720">
    <property type="protein sequence ID" value="EAR86581.1"/>
    <property type="molecule type" value="Genomic_DNA"/>
</dbReference>